<dbReference type="OrthoDB" id="2155283at2759"/>
<name>A0A397HSL4_9GLOM</name>
<proteinExistence type="predicted"/>
<feature type="compositionally biased region" description="Basic and acidic residues" evidence="3">
    <location>
        <begin position="51"/>
        <end position="61"/>
    </location>
</feature>
<keyword evidence="2" id="KW-0963">Cytoplasm</keyword>
<dbReference type="InterPro" id="IPR050897">
    <property type="entry name" value="SMAUG/VTS1_RNA-bind"/>
</dbReference>
<evidence type="ECO:0000313" key="5">
    <source>
        <dbReference type="Proteomes" id="UP000266861"/>
    </source>
</evidence>
<dbReference type="PANTHER" id="PTHR12515:SF5">
    <property type="entry name" value="PROTEIN SMAUG"/>
    <property type="match status" value="1"/>
</dbReference>
<accession>A0A397HSL4</accession>
<sequence length="519" mass="60802">MSKFVEFSLRHSLKHQIHQILISRYLSFRIPINSLDSSSSLYLPPRRDYNQFPSLRRDDNYRSSNLPNKSSSSLSDRLPPSSSPSDRFPSSSSSSSSSNRFPSSSSSLNRLPSSSSSNRLPPSSSSSNRLPSSSSSNRLPPSSSSSNRLPSSSSPSNRLPFSSPSSYSREENNVQKHKYSREEIERIIRPREGEAERNYFSKTKLKSKDAIRSPIRNPFVNASDSYKQTSFHDRDRGERFESRNNIDRMALREKYNNMNSMMRNGKLNDRGYRDSRMNSSRFRTEYNRDDQYKSTINKYKTPDKIPKESSFSAFPIDRTDRMIRIARIMSGGNKKPEKQPIFVNPDYFNNNASIIVENDAPKLSRRRQKKINRIKKLRLGKINDDKTSLMIFDTDFTEWLNILRLSKYAIFFKKMQPGEILKLNDEKLRALRITSGARTKLLQEIARIKELKAQKKHEEKLKRIEEKKEEEKKEKREREKRERENREKEYRKPKKKVKSENSEKDENNVYIHQRGILYK</sequence>
<keyword evidence="5" id="KW-1185">Reference proteome</keyword>
<dbReference type="EMBL" id="PQFF01000298">
    <property type="protein sequence ID" value="RHZ64133.1"/>
    <property type="molecule type" value="Genomic_DNA"/>
</dbReference>
<evidence type="ECO:0000256" key="3">
    <source>
        <dbReference type="SAM" id="MobiDB-lite"/>
    </source>
</evidence>
<dbReference type="SUPFAM" id="SSF47769">
    <property type="entry name" value="SAM/Pointed domain"/>
    <property type="match status" value="1"/>
</dbReference>
<dbReference type="GO" id="GO:0003729">
    <property type="term" value="F:mRNA binding"/>
    <property type="evidence" value="ECO:0007669"/>
    <property type="project" value="TreeGrafter"/>
</dbReference>
<evidence type="ECO:0008006" key="6">
    <source>
        <dbReference type="Google" id="ProtNLM"/>
    </source>
</evidence>
<evidence type="ECO:0000256" key="2">
    <source>
        <dbReference type="ARBA" id="ARBA00022490"/>
    </source>
</evidence>
<dbReference type="PANTHER" id="PTHR12515">
    <property type="entry name" value="STERILE ALPHA MOTIF DOMAIN CONTAINING PROTEIN 4-RELATED"/>
    <property type="match status" value="1"/>
</dbReference>
<feature type="compositionally biased region" description="Basic and acidic residues" evidence="3">
    <location>
        <begin position="498"/>
        <end position="507"/>
    </location>
</feature>
<feature type="region of interest" description="Disordered" evidence="3">
    <location>
        <begin position="51"/>
        <end position="182"/>
    </location>
</feature>
<reference evidence="4 5" key="1">
    <citation type="submission" date="2018-08" db="EMBL/GenBank/DDBJ databases">
        <title>Genome and evolution of the arbuscular mycorrhizal fungus Diversispora epigaea (formerly Glomus versiforme) and its bacterial endosymbionts.</title>
        <authorList>
            <person name="Sun X."/>
            <person name="Fei Z."/>
            <person name="Harrison M."/>
        </authorList>
    </citation>
    <scope>NUCLEOTIDE SEQUENCE [LARGE SCALE GENOMIC DNA]</scope>
    <source>
        <strain evidence="4 5">IT104</strain>
    </source>
</reference>
<feature type="compositionally biased region" description="Basic and acidic residues" evidence="3">
    <location>
        <begin position="459"/>
        <end position="490"/>
    </location>
</feature>
<feature type="region of interest" description="Disordered" evidence="3">
    <location>
        <begin position="459"/>
        <end position="519"/>
    </location>
</feature>
<gene>
    <name evidence="4" type="ORF">Glove_326g57</name>
</gene>
<evidence type="ECO:0000256" key="1">
    <source>
        <dbReference type="ARBA" id="ARBA00004496"/>
    </source>
</evidence>
<dbReference type="InterPro" id="IPR013761">
    <property type="entry name" value="SAM/pointed_sf"/>
</dbReference>
<feature type="compositionally biased region" description="Polar residues" evidence="3">
    <location>
        <begin position="220"/>
        <end position="229"/>
    </location>
</feature>
<evidence type="ECO:0000313" key="4">
    <source>
        <dbReference type="EMBL" id="RHZ64133.1"/>
    </source>
</evidence>
<feature type="compositionally biased region" description="Basic and acidic residues" evidence="3">
    <location>
        <begin position="168"/>
        <end position="182"/>
    </location>
</feature>
<protein>
    <recommendedName>
        <fullName evidence="6">SAM domain-containing protein</fullName>
    </recommendedName>
</protein>
<dbReference type="GO" id="GO:0000932">
    <property type="term" value="C:P-body"/>
    <property type="evidence" value="ECO:0007669"/>
    <property type="project" value="TreeGrafter"/>
</dbReference>
<dbReference type="GO" id="GO:0000289">
    <property type="term" value="P:nuclear-transcribed mRNA poly(A) tail shortening"/>
    <property type="evidence" value="ECO:0007669"/>
    <property type="project" value="TreeGrafter"/>
</dbReference>
<comment type="caution">
    <text evidence="4">The sequence shown here is derived from an EMBL/GenBank/DDBJ whole genome shotgun (WGS) entry which is preliminary data.</text>
</comment>
<feature type="region of interest" description="Disordered" evidence="3">
    <location>
        <begin position="219"/>
        <end position="238"/>
    </location>
</feature>
<comment type="subcellular location">
    <subcellularLocation>
        <location evidence="1">Cytoplasm</location>
    </subcellularLocation>
</comment>
<feature type="compositionally biased region" description="Low complexity" evidence="3">
    <location>
        <begin position="62"/>
        <end position="166"/>
    </location>
</feature>
<dbReference type="Proteomes" id="UP000266861">
    <property type="component" value="Unassembled WGS sequence"/>
</dbReference>
<dbReference type="AlphaFoldDB" id="A0A397HSL4"/>
<dbReference type="Gene3D" id="1.10.150.50">
    <property type="entry name" value="Transcription Factor, Ets-1"/>
    <property type="match status" value="1"/>
</dbReference>
<organism evidence="4 5">
    <name type="scientific">Diversispora epigaea</name>
    <dbReference type="NCBI Taxonomy" id="1348612"/>
    <lineage>
        <taxon>Eukaryota</taxon>
        <taxon>Fungi</taxon>
        <taxon>Fungi incertae sedis</taxon>
        <taxon>Mucoromycota</taxon>
        <taxon>Glomeromycotina</taxon>
        <taxon>Glomeromycetes</taxon>
        <taxon>Diversisporales</taxon>
        <taxon>Diversisporaceae</taxon>
        <taxon>Diversispora</taxon>
    </lineage>
</organism>